<evidence type="ECO:0000313" key="1">
    <source>
        <dbReference type="EMBL" id="GAP41436.1"/>
    </source>
</evidence>
<gene>
    <name evidence="1" type="ORF">ATC1_131425</name>
</gene>
<keyword evidence="2" id="KW-1185">Reference proteome</keyword>
<name>A0A0S7BM57_9CHLR</name>
<dbReference type="STRING" id="1678840.ATC1_131425"/>
<accession>A0A0S7BM57</accession>
<dbReference type="AlphaFoldDB" id="A0A0S7BM57"/>
<dbReference type="EMBL" id="DF968181">
    <property type="protein sequence ID" value="GAP41436.1"/>
    <property type="molecule type" value="Genomic_DNA"/>
</dbReference>
<protein>
    <submittedName>
        <fullName evidence="1">Predicted RNA-binding protein containing a PIN domain</fullName>
    </submittedName>
</protein>
<evidence type="ECO:0000313" key="2">
    <source>
        <dbReference type="Proteomes" id="UP000053370"/>
    </source>
</evidence>
<proteinExistence type="predicted"/>
<dbReference type="OrthoDB" id="164128at2"/>
<dbReference type="InterPro" id="IPR010298">
    <property type="entry name" value="YacP-like"/>
</dbReference>
<reference evidence="1" key="1">
    <citation type="journal article" date="2015" name="Genome Announc.">
        <title>Draft Genome Sequence of Anaerolineae Strain TC1, a Novel Isolate from a Methanogenic Wastewater Treatment System.</title>
        <authorList>
            <person name="Matsuura N."/>
            <person name="Tourlousse D.M."/>
            <person name="Sun L."/>
            <person name="Toyonaga M."/>
            <person name="Kuroda K."/>
            <person name="Ohashi A."/>
            <person name="Cruz R."/>
            <person name="Yamaguchi T."/>
            <person name="Sekiguchi Y."/>
        </authorList>
    </citation>
    <scope>NUCLEOTIDE SEQUENCE [LARGE SCALE GENOMIC DNA]</scope>
    <source>
        <strain evidence="1">TC1</strain>
    </source>
</reference>
<dbReference type="PANTHER" id="PTHR34547">
    <property type="entry name" value="YACP-LIKE NYN DOMAIN PROTEIN"/>
    <property type="match status" value="1"/>
</dbReference>
<dbReference type="PANTHER" id="PTHR34547:SF1">
    <property type="entry name" value="YACP-LIKE NYN DOMAIN PROTEIN"/>
    <property type="match status" value="1"/>
</dbReference>
<dbReference type="Pfam" id="PF05991">
    <property type="entry name" value="NYN_YacP"/>
    <property type="match status" value="1"/>
</dbReference>
<sequence>MITVIDGHNLIPKIPGLSLLQIDDENQLIDILREFSRLSRRKLEVYFDGAPIGYSGDRMDGMVRVVFVSEKTTADEEIINRIRRIGKRVKEFIVVSSDHHVQNQVRSLGAKTITSDQFVKELFSVLNANTNNSDEIKRERQLSDDEIQEWIHLFNSAPPEKYSDKD</sequence>
<dbReference type="Proteomes" id="UP000053370">
    <property type="component" value="Unassembled WGS sequence"/>
</dbReference>
<dbReference type="RefSeq" id="WP_062282638.1">
    <property type="nucleotide sequence ID" value="NZ_DF968181.1"/>
</dbReference>
<organism evidence="1">
    <name type="scientific">Flexilinea flocculi</name>
    <dbReference type="NCBI Taxonomy" id="1678840"/>
    <lineage>
        <taxon>Bacteria</taxon>
        <taxon>Bacillati</taxon>
        <taxon>Chloroflexota</taxon>
        <taxon>Anaerolineae</taxon>
        <taxon>Anaerolineales</taxon>
        <taxon>Anaerolineaceae</taxon>
        <taxon>Flexilinea</taxon>
    </lineage>
</organism>